<keyword evidence="7" id="KW-0653">Protein transport</keyword>
<proteinExistence type="inferred from homology"/>
<dbReference type="Gene3D" id="2.30.30.380">
    <property type="entry name" value="Zn-finger domain of Sec23/24"/>
    <property type="match status" value="1"/>
</dbReference>
<evidence type="ECO:0000256" key="4">
    <source>
        <dbReference type="ARBA" id="ARBA00023034"/>
    </source>
</evidence>
<dbReference type="GO" id="GO:0070971">
    <property type="term" value="C:endoplasmic reticulum exit site"/>
    <property type="evidence" value="ECO:0007669"/>
    <property type="project" value="TreeGrafter"/>
</dbReference>
<reference evidence="13" key="1">
    <citation type="submission" date="2025-08" db="UniProtKB">
        <authorList>
            <consortium name="RefSeq"/>
        </authorList>
    </citation>
    <scope>IDENTIFICATION</scope>
    <source>
        <strain evidence="13">Airmid</strain>
    </source>
</reference>
<accession>A0A6P6YLE1</accession>
<dbReference type="Gene3D" id="1.20.120.730">
    <property type="entry name" value="Sec23/Sec24 helical domain"/>
    <property type="match status" value="1"/>
</dbReference>
<dbReference type="InterPro" id="IPR029006">
    <property type="entry name" value="ADF-H/Gelsolin-like_dom_sf"/>
</dbReference>
<dbReference type="GO" id="GO:0000139">
    <property type="term" value="C:Golgi membrane"/>
    <property type="evidence" value="ECO:0007669"/>
    <property type="project" value="UniProtKB-SubCell"/>
</dbReference>
<dbReference type="SUPFAM" id="SSF82919">
    <property type="entry name" value="Zn-finger domain of Sec23/24"/>
    <property type="match status" value="1"/>
</dbReference>
<dbReference type="SUPFAM" id="SSF81811">
    <property type="entry name" value="Helical domain of Sec23/24"/>
    <property type="match status" value="1"/>
</dbReference>
<keyword evidence="7" id="KW-0479">Metal-binding</keyword>
<evidence type="ECO:0000256" key="3">
    <source>
        <dbReference type="ARBA" id="ARBA00021212"/>
    </source>
</evidence>
<organism evidence="12 13">
    <name type="scientific">Dermatophagoides pteronyssinus</name>
    <name type="common">European house dust mite</name>
    <dbReference type="NCBI Taxonomy" id="6956"/>
    <lineage>
        <taxon>Eukaryota</taxon>
        <taxon>Metazoa</taxon>
        <taxon>Ecdysozoa</taxon>
        <taxon>Arthropoda</taxon>
        <taxon>Chelicerata</taxon>
        <taxon>Arachnida</taxon>
        <taxon>Acari</taxon>
        <taxon>Acariformes</taxon>
        <taxon>Sarcoptiformes</taxon>
        <taxon>Astigmata</taxon>
        <taxon>Psoroptidia</taxon>
        <taxon>Analgoidea</taxon>
        <taxon>Pyroglyphidae</taxon>
        <taxon>Dermatophagoidinae</taxon>
        <taxon>Dermatophagoides</taxon>
    </lineage>
</organism>
<dbReference type="Pfam" id="PF08033">
    <property type="entry name" value="Sec23_BS"/>
    <property type="match status" value="1"/>
</dbReference>
<keyword evidence="4" id="KW-0333">Golgi apparatus</keyword>
<dbReference type="InterPro" id="IPR007123">
    <property type="entry name" value="Gelsolin-like_dom"/>
</dbReference>
<dbReference type="GO" id="GO:0090110">
    <property type="term" value="P:COPII-coated vesicle cargo loading"/>
    <property type="evidence" value="ECO:0007669"/>
    <property type="project" value="TreeGrafter"/>
</dbReference>
<dbReference type="PANTHER" id="PTHR11141:SF0">
    <property type="entry name" value="PROTEIN TRANSPORT PROTEIN SEC23"/>
    <property type="match status" value="1"/>
</dbReference>
<keyword evidence="12" id="KW-1185">Reference proteome</keyword>
<dbReference type="Proteomes" id="UP000515146">
    <property type="component" value="Unplaced"/>
</dbReference>
<dbReference type="InterPro" id="IPR037364">
    <property type="entry name" value="Sec23"/>
</dbReference>
<dbReference type="FunFam" id="3.40.20.10:FF:000041">
    <property type="entry name" value="Protein transport protein SEC23"/>
    <property type="match status" value="1"/>
</dbReference>
<keyword evidence="7" id="KW-0256">Endoplasmic reticulum</keyword>
<dbReference type="Pfam" id="PF04811">
    <property type="entry name" value="Sec23_trunk"/>
    <property type="match status" value="1"/>
</dbReference>
<evidence type="ECO:0000256" key="5">
    <source>
        <dbReference type="ARBA" id="ARBA00023329"/>
    </source>
</evidence>
<evidence type="ECO:0000256" key="1">
    <source>
        <dbReference type="ARBA" id="ARBA00004255"/>
    </source>
</evidence>
<dbReference type="GO" id="GO:0008270">
    <property type="term" value="F:zinc ion binding"/>
    <property type="evidence" value="ECO:0007669"/>
    <property type="project" value="InterPro"/>
</dbReference>
<comment type="subcellular location">
    <subcellularLocation>
        <location evidence="7">Cytoplasmic vesicle</location>
        <location evidence="7">COPII-coated vesicle membrane</location>
        <topology evidence="7">Peripheral membrane protein</topology>
        <orientation evidence="7">Cytoplasmic side</orientation>
    </subcellularLocation>
    <subcellularLocation>
        <location evidence="7">Endoplasmic reticulum membrane</location>
        <topology evidence="7">Peripheral membrane protein</topology>
        <orientation evidence="7">Cytoplasmic side</orientation>
    </subcellularLocation>
    <subcellularLocation>
        <location evidence="1">Golgi apparatus membrane</location>
        <topology evidence="1">Peripheral membrane protein</topology>
        <orientation evidence="1">Cytoplasmic side</orientation>
    </subcellularLocation>
</comment>
<dbReference type="InterPro" id="IPR006900">
    <property type="entry name" value="Sec23/24_helical_dom"/>
</dbReference>
<dbReference type="GO" id="GO:0005096">
    <property type="term" value="F:GTPase activator activity"/>
    <property type="evidence" value="ECO:0007669"/>
    <property type="project" value="TreeGrafter"/>
</dbReference>
<keyword evidence="7" id="KW-0963">Cytoplasm</keyword>
<feature type="domain" description="Sec23/Sec24 beta-sandwich" evidence="11">
    <location>
        <begin position="399"/>
        <end position="499"/>
    </location>
</feature>
<dbReference type="InterPro" id="IPR006896">
    <property type="entry name" value="Sec23/24_trunk_dom"/>
</dbReference>
<evidence type="ECO:0000256" key="2">
    <source>
        <dbReference type="ARBA" id="ARBA00009210"/>
    </source>
</evidence>
<feature type="domain" description="Sec23/Sec24 helical" evidence="10">
    <location>
        <begin position="513"/>
        <end position="611"/>
    </location>
</feature>
<evidence type="ECO:0000259" key="10">
    <source>
        <dbReference type="Pfam" id="PF04815"/>
    </source>
</evidence>
<keyword evidence="7" id="KW-0931">ER-Golgi transport</keyword>
<sequence>MNRNLLEDIDQNSSLVNYKNTSSPSAISCSWGLWPPTKADAAEIEVPVCILYQPFNLEQELSVVRYEPIRTKSGNVVLNTNCTVDFRNKTWTDPITSTCNMFPPKYADQISETCLPTELISPTIDYLLPSPGLMSISYCFIIDIAIYQEELEQVKDAFLQMIGLLPPNANISIITYGSCINIYELVQANSIRSFAFRGNSDVTLQSLQQQLGLYSTHGNSEQDTRFMAKISNTEDVIVSIIESIESEMWPVCSDKRTVRCTGTAIATGIALMETLCPDTPCRIQLFVGGVSTAGVGAVAPLELAIPIRQHQHLNRNSNEKKLYKRNCAYYESLAMRAQNAGHAIDLYCCALDQTGLAEMKVLAEKTGGICLMTDTFSLSVFRDTLKEVVKTLGTHRAEAYNVKIEVQCTKEVRIAGAIGCLSSLNNNSSLASDTSVGEGKTNEWALGVMHPSSTVAFYFDINNNTAMTVRNKSAILHFKCFYTNPAGERRLRVHNVSYKFGDGALIQLGTSFDQQTATVAIARLAVHRMQTETTLDTFRWLDRKLIRVSSLFGDYQKGIPSSFRLPMEFMYYPTFMYHLRRGPFIDVLNNSPDETAFYRLCLLRENLRNTITMVTPSLIMYTLNESLPQPVVLDSSSLKNDCVLLMDSYFHVVLWHGQSIVRWKAHGYHEKPEYANLKTLLEAPVEDALMLLKSKLPCPKFINCGAGGSQERFLLAKVNPSIKTHSSQDIDSNEPGAIMTEEVNVNAFIEHLSELAKSSNTSTSDGNTL</sequence>
<dbReference type="InterPro" id="IPR036175">
    <property type="entry name" value="Sec23/24_helical_dom_sf"/>
</dbReference>
<dbReference type="AlphaFoldDB" id="A0A6P6YLE1"/>
<dbReference type="GO" id="GO:0005789">
    <property type="term" value="C:endoplasmic reticulum membrane"/>
    <property type="evidence" value="ECO:0007669"/>
    <property type="project" value="UniProtKB-SubCell"/>
</dbReference>
<evidence type="ECO:0000313" key="13">
    <source>
        <dbReference type="RefSeq" id="XP_027206383.1"/>
    </source>
</evidence>
<evidence type="ECO:0000259" key="9">
    <source>
        <dbReference type="Pfam" id="PF04811"/>
    </source>
</evidence>
<evidence type="ECO:0000256" key="6">
    <source>
        <dbReference type="ARBA" id="ARBA00025471"/>
    </source>
</evidence>
<protein>
    <recommendedName>
        <fullName evidence="3 7">Protein transport protein SEC23</fullName>
    </recommendedName>
</protein>
<keyword evidence="5 7" id="KW-0968">Cytoplasmic vesicle</keyword>
<evidence type="ECO:0000313" key="12">
    <source>
        <dbReference type="Proteomes" id="UP000515146"/>
    </source>
</evidence>
<evidence type="ECO:0000256" key="7">
    <source>
        <dbReference type="RuleBase" id="RU365030"/>
    </source>
</evidence>
<dbReference type="RefSeq" id="XP_027206383.1">
    <property type="nucleotide sequence ID" value="XM_027350582.1"/>
</dbReference>
<dbReference type="InterPro" id="IPR036174">
    <property type="entry name" value="Znf_Sec23_Sec24_sf"/>
</dbReference>
<dbReference type="KEGG" id="dpte:113799885"/>
<keyword evidence="7" id="KW-0472">Membrane</keyword>
<dbReference type="OrthoDB" id="10256289at2759"/>
<comment type="function">
    <text evidence="6 7">Component of the coat protein complex II (COPII) which promotes the formation of transport vesicles from the endoplasmic reticulum (ER). The coat has two main functions, the physical deformation of the endoplasmic reticulum membrane into vesicles and the selection of cargo molecules.</text>
</comment>
<dbReference type="SUPFAM" id="SSF53300">
    <property type="entry name" value="vWA-like"/>
    <property type="match status" value="1"/>
</dbReference>
<dbReference type="Pfam" id="PF00626">
    <property type="entry name" value="Gelsolin"/>
    <property type="match status" value="1"/>
</dbReference>
<dbReference type="PANTHER" id="PTHR11141">
    <property type="entry name" value="PROTEIN TRANSPORT PROTEIN SEC23"/>
    <property type="match status" value="1"/>
</dbReference>
<dbReference type="Gene3D" id="3.40.20.10">
    <property type="entry name" value="Severin"/>
    <property type="match status" value="1"/>
</dbReference>
<dbReference type="InterPro" id="IPR012990">
    <property type="entry name" value="Beta-sandwich_Sec23_24"/>
</dbReference>
<keyword evidence="7" id="KW-0862">Zinc</keyword>
<comment type="similarity">
    <text evidence="2 7">Belongs to the SEC23/SEC24 family. SEC23 subfamily.</text>
</comment>
<name>A0A6P6YLE1_DERPT</name>
<feature type="domain" description="Gelsolin-like" evidence="8">
    <location>
        <begin position="627"/>
        <end position="714"/>
    </location>
</feature>
<dbReference type="GO" id="GO:0006886">
    <property type="term" value="P:intracellular protein transport"/>
    <property type="evidence" value="ECO:0007669"/>
    <property type="project" value="InterPro"/>
</dbReference>
<dbReference type="SUPFAM" id="SSF82754">
    <property type="entry name" value="C-terminal, gelsolin-like domain of Sec23/24"/>
    <property type="match status" value="1"/>
</dbReference>
<evidence type="ECO:0000259" key="8">
    <source>
        <dbReference type="Pfam" id="PF00626"/>
    </source>
</evidence>
<dbReference type="GO" id="GO:0030127">
    <property type="term" value="C:COPII vesicle coat"/>
    <property type="evidence" value="ECO:0007669"/>
    <property type="project" value="InterPro"/>
</dbReference>
<dbReference type="InterPro" id="IPR036465">
    <property type="entry name" value="vWFA_dom_sf"/>
</dbReference>
<feature type="domain" description="Sec23/Sec24 trunk" evidence="9">
    <location>
        <begin position="136"/>
        <end position="388"/>
    </location>
</feature>
<keyword evidence="7" id="KW-0813">Transport</keyword>
<gene>
    <name evidence="13" type="primary">LOC113799885</name>
</gene>
<dbReference type="InterPro" id="IPR036180">
    <property type="entry name" value="Gelsolin-like_dom_sf"/>
</dbReference>
<dbReference type="InParanoid" id="A0A6P6YLE1"/>
<dbReference type="Gene3D" id="3.40.50.410">
    <property type="entry name" value="von Willebrand factor, type A domain"/>
    <property type="match status" value="1"/>
</dbReference>
<dbReference type="Gene3D" id="2.60.40.1670">
    <property type="entry name" value="beta-sandwich domain of Sec23/24"/>
    <property type="match status" value="1"/>
</dbReference>
<dbReference type="SUPFAM" id="SSF81995">
    <property type="entry name" value="beta-sandwich domain of Sec23/24"/>
    <property type="match status" value="1"/>
</dbReference>
<evidence type="ECO:0000259" key="11">
    <source>
        <dbReference type="Pfam" id="PF08033"/>
    </source>
</evidence>
<dbReference type="Pfam" id="PF04815">
    <property type="entry name" value="Sec23_helical"/>
    <property type="match status" value="1"/>
</dbReference>